<dbReference type="Proteomes" id="UP000674084">
    <property type="component" value="Unassembled WGS sequence"/>
</dbReference>
<sequence length="50" mass="5769">MGVRIDLARLAGTTNHPDRSTDEPETRRRLLPLPRLLRRRPESTTRTTTS</sequence>
<dbReference type="RefSeq" id="WP_210970085.1">
    <property type="nucleotide sequence ID" value="NZ_JAGPXE010000004.1"/>
</dbReference>
<evidence type="ECO:0000256" key="1">
    <source>
        <dbReference type="SAM" id="MobiDB-lite"/>
    </source>
</evidence>
<evidence type="ECO:0000313" key="2">
    <source>
        <dbReference type="EMBL" id="MBQ0924694.1"/>
    </source>
</evidence>
<name>A0ABS5DEI4_9PSEU</name>
<reference evidence="2 3" key="1">
    <citation type="submission" date="2021-04" db="EMBL/GenBank/DDBJ databases">
        <title>Whole-genome sequencing of Saccharopolyspora endophytica KCTC 19397.</title>
        <authorList>
            <person name="Ay H."/>
            <person name="Saygin H."/>
            <person name="Sahin N."/>
        </authorList>
    </citation>
    <scope>NUCLEOTIDE SEQUENCE [LARGE SCALE GENOMIC DNA]</scope>
    <source>
        <strain evidence="2 3">KCTC 19397</strain>
    </source>
</reference>
<keyword evidence="3" id="KW-1185">Reference proteome</keyword>
<organism evidence="2 3">
    <name type="scientific">Saccharopolyspora endophytica</name>
    <dbReference type="NCBI Taxonomy" id="543886"/>
    <lineage>
        <taxon>Bacteria</taxon>
        <taxon>Bacillati</taxon>
        <taxon>Actinomycetota</taxon>
        <taxon>Actinomycetes</taxon>
        <taxon>Pseudonocardiales</taxon>
        <taxon>Pseudonocardiaceae</taxon>
        <taxon>Saccharopolyspora</taxon>
    </lineage>
</organism>
<dbReference type="EMBL" id="JAGPXE010000004">
    <property type="protein sequence ID" value="MBQ0924694.1"/>
    <property type="molecule type" value="Genomic_DNA"/>
</dbReference>
<accession>A0ABS5DEI4</accession>
<evidence type="ECO:0000313" key="3">
    <source>
        <dbReference type="Proteomes" id="UP000674084"/>
    </source>
</evidence>
<feature type="compositionally biased region" description="Basic and acidic residues" evidence="1">
    <location>
        <begin position="16"/>
        <end position="28"/>
    </location>
</feature>
<protein>
    <submittedName>
        <fullName evidence="2">Uncharacterized protein</fullName>
    </submittedName>
</protein>
<gene>
    <name evidence="2" type="ORF">KBO27_12120</name>
</gene>
<feature type="region of interest" description="Disordered" evidence="1">
    <location>
        <begin position="1"/>
        <end position="50"/>
    </location>
</feature>
<comment type="caution">
    <text evidence="2">The sequence shown here is derived from an EMBL/GenBank/DDBJ whole genome shotgun (WGS) entry which is preliminary data.</text>
</comment>
<proteinExistence type="predicted"/>